<dbReference type="SUPFAM" id="SSF48366">
    <property type="entry name" value="Ras GEF"/>
    <property type="match status" value="1"/>
</dbReference>
<dbReference type="EMBL" id="LUCH01004151">
    <property type="protein sequence ID" value="KAF5399322.1"/>
    <property type="molecule type" value="Genomic_DNA"/>
</dbReference>
<dbReference type="GO" id="GO:0005085">
    <property type="term" value="F:guanyl-nucleotide exchange factor activity"/>
    <property type="evidence" value="ECO:0007669"/>
    <property type="project" value="UniProtKB-KW"/>
</dbReference>
<keyword evidence="6" id="KW-1185">Reference proteome</keyword>
<dbReference type="InterPro" id="IPR036964">
    <property type="entry name" value="RASGEF_cat_dom_sf"/>
</dbReference>
<dbReference type="Proteomes" id="UP000748531">
    <property type="component" value="Unassembled WGS sequence"/>
</dbReference>
<dbReference type="SMART" id="SM00147">
    <property type="entry name" value="RasGEF"/>
    <property type="match status" value="1"/>
</dbReference>
<organism evidence="5 6">
    <name type="scientific">Paragonimus heterotremus</name>
    <dbReference type="NCBI Taxonomy" id="100268"/>
    <lineage>
        <taxon>Eukaryota</taxon>
        <taxon>Metazoa</taxon>
        <taxon>Spiralia</taxon>
        <taxon>Lophotrochozoa</taxon>
        <taxon>Platyhelminthes</taxon>
        <taxon>Trematoda</taxon>
        <taxon>Digenea</taxon>
        <taxon>Plagiorchiida</taxon>
        <taxon>Troglotremata</taxon>
        <taxon>Troglotrematidae</taxon>
        <taxon>Paragonimus</taxon>
    </lineage>
</organism>
<dbReference type="Gene3D" id="1.10.840.10">
    <property type="entry name" value="Ras guanine-nucleotide exchange factors catalytic domain"/>
    <property type="match status" value="1"/>
</dbReference>
<dbReference type="PANTHER" id="PTHR23113:SF368">
    <property type="entry name" value="CELL DIVISION CONTROL PROTEIN 25"/>
    <property type="match status" value="1"/>
</dbReference>
<accession>A0A8J4WWJ2</accession>
<dbReference type="InterPro" id="IPR023578">
    <property type="entry name" value="Ras_GEF_dom_sf"/>
</dbReference>
<dbReference type="AlphaFoldDB" id="A0A8J4WWJ2"/>
<dbReference type="Pfam" id="PF00617">
    <property type="entry name" value="RasGEF"/>
    <property type="match status" value="1"/>
</dbReference>
<evidence type="ECO:0000256" key="1">
    <source>
        <dbReference type="ARBA" id="ARBA00022658"/>
    </source>
</evidence>
<evidence type="ECO:0000313" key="5">
    <source>
        <dbReference type="EMBL" id="KAF5399322.1"/>
    </source>
</evidence>
<dbReference type="GO" id="GO:0005886">
    <property type="term" value="C:plasma membrane"/>
    <property type="evidence" value="ECO:0007669"/>
    <property type="project" value="TreeGrafter"/>
</dbReference>
<feature type="domain" description="Ras-GEF" evidence="4">
    <location>
        <begin position="1"/>
        <end position="144"/>
    </location>
</feature>
<gene>
    <name evidence="5" type="ORF">PHET_07622</name>
</gene>
<evidence type="ECO:0000256" key="2">
    <source>
        <dbReference type="PROSITE-ProRule" id="PRU00168"/>
    </source>
</evidence>
<dbReference type="GO" id="GO:0007265">
    <property type="term" value="P:Ras protein signal transduction"/>
    <property type="evidence" value="ECO:0007669"/>
    <property type="project" value="TreeGrafter"/>
</dbReference>
<dbReference type="InterPro" id="IPR008937">
    <property type="entry name" value="Ras-like_GEF"/>
</dbReference>
<evidence type="ECO:0000256" key="3">
    <source>
        <dbReference type="SAM" id="MobiDB-lite"/>
    </source>
</evidence>
<name>A0A8J4WWJ2_9TREM</name>
<evidence type="ECO:0000259" key="4">
    <source>
        <dbReference type="PROSITE" id="PS50009"/>
    </source>
</evidence>
<keyword evidence="1 2" id="KW-0344">Guanine-nucleotide releasing factor</keyword>
<proteinExistence type="predicted"/>
<sequence length="838" mass="92358">MSIISALQVECIYRLRHTWNGLNNKDRATYRRLEELFSQEDNCRRQREFINSISIPGIPYLGLYLSDLTYTNVAHPRVGGKPTAIWFSKINAIIDTIAFFQKSEYPFTLDGTINAYLCSQRYIEELQKFLEEENYQASLHSEPPAQIPYEPQLPICPSVVSNDHNASKIKSFSNGTSQDTQDYSLCTNAVCPNNVNELVSRIDDTCSVLPPKDTPDLKSAGHLCVNESHFSALPPCTSTPTLESKKKYKTNEVHNYSSRAIQSDIRVYSKPSVSDASRNIPITDVSPSYNKLHSNTLSRSQKWNYHQYHLDHWDVPSQSLSLGTKMQSLLPPVPPRPQCDPVGALHVDLLCLPPDSSVANSVQKDSHDCSVSTRIQSDPFICENTLFSSSVSCPIGSGVVIQENSNTDGAFAPPTGSLDATAVAVCAAVIAKDVNSLPACLGGGRPDKEISRVPTVPVVTSACKSPTNGTGVVCQLCSALTHSTPPLYRPMDNAHFGVCIMYQGVVQRRTMFQQSNKLSSLAALFTLKLRKSSSTVYDSSSVLSTSTAEDSSSKCSLTNARPLGFSAWHRLWATLVMDFMGSAAFMIYFEPKSKNATSRHDFNAHHCQIQSLINSCSVQLNLSESHLYDDENKTDRQKPHQSHPNLETCELSLTGDTSLSPSSIPVSGVVRTPRTTPISGPSRPNVLACVEIGRHQNGTLDPNSFLLSDPTSLKVYRLRPVFDQFDGTLTQAAGAFSWLRRTGLHSPQVAPRTSEITPPDLSRIPSSPFSCASLGRPRGFSAPGIFSSNFRSTNLKTTGEPVENDAFYKSSGNSVTEWIRSIQLVLERLEHYYEHHFV</sequence>
<evidence type="ECO:0000313" key="6">
    <source>
        <dbReference type="Proteomes" id="UP000748531"/>
    </source>
</evidence>
<dbReference type="PANTHER" id="PTHR23113">
    <property type="entry name" value="GUANINE NUCLEOTIDE EXCHANGE FACTOR"/>
    <property type="match status" value="1"/>
</dbReference>
<dbReference type="OrthoDB" id="10254377at2759"/>
<protein>
    <submittedName>
        <fullName evidence="5">Ras-specific guanine nucleotide-releasing factor RalGPS1</fullName>
    </submittedName>
</protein>
<dbReference type="InterPro" id="IPR001895">
    <property type="entry name" value="RASGEF_cat_dom"/>
</dbReference>
<dbReference type="PROSITE" id="PS50009">
    <property type="entry name" value="RASGEF_CAT"/>
    <property type="match status" value="1"/>
</dbReference>
<reference evidence="5" key="1">
    <citation type="submission" date="2019-05" db="EMBL/GenBank/DDBJ databases">
        <title>Annotation for the trematode Paragonimus heterotremus.</title>
        <authorList>
            <person name="Choi Y.-J."/>
        </authorList>
    </citation>
    <scope>NUCLEOTIDE SEQUENCE</scope>
    <source>
        <strain evidence="5">LC</strain>
    </source>
</reference>
<feature type="region of interest" description="Disordered" evidence="3">
    <location>
        <begin position="657"/>
        <end position="682"/>
    </location>
</feature>
<comment type="caution">
    <text evidence="5">The sequence shown here is derived from an EMBL/GenBank/DDBJ whole genome shotgun (WGS) entry which is preliminary data.</text>
</comment>